<feature type="signal peptide" evidence="5">
    <location>
        <begin position="1"/>
        <end position="24"/>
    </location>
</feature>
<accession>B8KTD8</accession>
<dbReference type="GO" id="GO:0046872">
    <property type="term" value="F:metal ion binding"/>
    <property type="evidence" value="ECO:0007669"/>
    <property type="project" value="UniProtKB-KW"/>
</dbReference>
<evidence type="ECO:0000313" key="8">
    <source>
        <dbReference type="Proteomes" id="UP000004699"/>
    </source>
</evidence>
<keyword evidence="1 4" id="KW-0349">Heme</keyword>
<sequence>MKKSMVLFPLSLALLVLWGCEPNARGFALPEGDVERGKATFQQLGCTQCHSISDIAWQGSGDDVEVPLGGVVPGLKTYGELVTSVINPSHRIARAYLGEDVAVDGESTMRRYNEFMTVQQLVDIVSYLQTEYDIVVPSNHYVGKRW</sequence>
<evidence type="ECO:0000256" key="3">
    <source>
        <dbReference type="ARBA" id="ARBA00023004"/>
    </source>
</evidence>
<dbReference type="GO" id="GO:0009055">
    <property type="term" value="F:electron transfer activity"/>
    <property type="evidence" value="ECO:0007669"/>
    <property type="project" value="InterPro"/>
</dbReference>
<dbReference type="GO" id="GO:0020037">
    <property type="term" value="F:heme binding"/>
    <property type="evidence" value="ECO:0007669"/>
    <property type="project" value="InterPro"/>
</dbReference>
<feature type="chain" id="PRO_5002875956" evidence="5">
    <location>
        <begin position="25"/>
        <end position="146"/>
    </location>
</feature>
<keyword evidence="5" id="KW-0732">Signal</keyword>
<evidence type="ECO:0000256" key="2">
    <source>
        <dbReference type="ARBA" id="ARBA00022723"/>
    </source>
</evidence>
<evidence type="ECO:0000256" key="4">
    <source>
        <dbReference type="PROSITE-ProRule" id="PRU00433"/>
    </source>
</evidence>
<dbReference type="PROSITE" id="PS51007">
    <property type="entry name" value="CYTC"/>
    <property type="match status" value="1"/>
</dbReference>
<dbReference type="InterPro" id="IPR009056">
    <property type="entry name" value="Cyt_c-like_dom"/>
</dbReference>
<keyword evidence="2 4" id="KW-0479">Metal-binding</keyword>
<evidence type="ECO:0000259" key="6">
    <source>
        <dbReference type="PROSITE" id="PS51007"/>
    </source>
</evidence>
<proteinExistence type="predicted"/>
<organism evidence="7 8">
    <name type="scientific">Luminiphilus syltensis NOR5-1B</name>
    <dbReference type="NCBI Taxonomy" id="565045"/>
    <lineage>
        <taxon>Bacteria</taxon>
        <taxon>Pseudomonadati</taxon>
        <taxon>Pseudomonadota</taxon>
        <taxon>Gammaproteobacteria</taxon>
        <taxon>Cellvibrionales</taxon>
        <taxon>Halieaceae</taxon>
        <taxon>Luminiphilus</taxon>
    </lineage>
</organism>
<name>B8KTD8_9GAMM</name>
<dbReference type="Gene3D" id="1.10.760.10">
    <property type="entry name" value="Cytochrome c-like domain"/>
    <property type="match status" value="1"/>
</dbReference>
<evidence type="ECO:0000313" key="7">
    <source>
        <dbReference type="EMBL" id="EED34847.1"/>
    </source>
</evidence>
<dbReference type="AlphaFoldDB" id="B8KTD8"/>
<dbReference type="eggNOG" id="COG2010">
    <property type="taxonomic scope" value="Bacteria"/>
</dbReference>
<dbReference type="SUPFAM" id="SSF46626">
    <property type="entry name" value="Cytochrome c"/>
    <property type="match status" value="1"/>
</dbReference>
<reference evidence="8" key="1">
    <citation type="journal article" date="2013" name="BMC Microbiol.">
        <title>Taxonomy and evolution of bacteriochlorophyll a-containing members of the OM60/NOR5 clade of marine gammaproteobacteria: description of Luminiphilus syltensis gen. nov., sp. nov., reclassification of Haliea rubra as Pseudohaliea rubra gen. nov., comb. nov., and emendation of Chromatocurvus halotolerans.</title>
        <authorList>
            <person name="Spring S."/>
            <person name="Riedel T."/>
            <person name="Sproer C."/>
            <person name="Yan S."/>
            <person name="Harder J."/>
            <person name="Fuchs B.M."/>
        </authorList>
    </citation>
    <scope>NUCLEOTIDE SEQUENCE [LARGE SCALE GENOMIC DNA]</scope>
    <source>
        <strain evidence="8">NOR51-B</strain>
    </source>
</reference>
<evidence type="ECO:0000256" key="1">
    <source>
        <dbReference type="ARBA" id="ARBA00022617"/>
    </source>
</evidence>
<evidence type="ECO:0000256" key="5">
    <source>
        <dbReference type="SAM" id="SignalP"/>
    </source>
</evidence>
<dbReference type="EMBL" id="DS999411">
    <property type="protein sequence ID" value="EED34847.1"/>
    <property type="molecule type" value="Genomic_DNA"/>
</dbReference>
<protein>
    <submittedName>
        <fullName evidence="7">Cytochrome c family protein</fullName>
    </submittedName>
</protein>
<dbReference type="InterPro" id="IPR036909">
    <property type="entry name" value="Cyt_c-like_dom_sf"/>
</dbReference>
<gene>
    <name evidence="7" type="ORF">NOR51B_787</name>
</gene>
<dbReference type="HOGENOM" id="CLU_1674257_0_0_6"/>
<dbReference type="OrthoDB" id="8480010at2"/>
<keyword evidence="3 4" id="KW-0408">Iron</keyword>
<keyword evidence="8" id="KW-1185">Reference proteome</keyword>
<dbReference type="Pfam" id="PF00034">
    <property type="entry name" value="Cytochrom_C"/>
    <property type="match status" value="1"/>
</dbReference>
<dbReference type="Proteomes" id="UP000004699">
    <property type="component" value="Unassembled WGS sequence"/>
</dbReference>
<dbReference type="RefSeq" id="WP_009019595.1">
    <property type="nucleotide sequence ID" value="NZ_DS999411.1"/>
</dbReference>
<feature type="domain" description="Cytochrome c" evidence="6">
    <location>
        <begin position="32"/>
        <end position="132"/>
    </location>
</feature>
<dbReference type="STRING" id="565045.NOR51B_787"/>